<reference evidence="1 2" key="1">
    <citation type="submission" date="2019-06" db="EMBL/GenBank/DDBJ databases">
        <title>New taxonomy in bacterial strain CC-CFT640, isolated from vineyard.</title>
        <authorList>
            <person name="Lin S.-Y."/>
            <person name="Tsai C.-F."/>
            <person name="Young C.-C."/>
        </authorList>
    </citation>
    <scope>NUCLEOTIDE SEQUENCE [LARGE SCALE GENOMIC DNA]</scope>
    <source>
        <strain evidence="1 2">CC-CFT640</strain>
    </source>
</reference>
<dbReference type="RefSeq" id="WP_147850639.1">
    <property type="nucleotide sequence ID" value="NZ_VDUZ01000042.1"/>
</dbReference>
<dbReference type="Proteomes" id="UP000321638">
    <property type="component" value="Unassembled WGS sequence"/>
</dbReference>
<keyword evidence="2" id="KW-1185">Reference proteome</keyword>
<protein>
    <submittedName>
        <fullName evidence="1">Uncharacterized protein</fullName>
    </submittedName>
</protein>
<name>A0A5C8PCU3_9HYPH</name>
<proteinExistence type="predicted"/>
<comment type="caution">
    <text evidence="1">The sequence shown here is derived from an EMBL/GenBank/DDBJ whole genome shotgun (WGS) entry which is preliminary data.</text>
</comment>
<dbReference type="AlphaFoldDB" id="A0A5C8PCU3"/>
<organism evidence="1 2">
    <name type="scientific">Vineibacter terrae</name>
    <dbReference type="NCBI Taxonomy" id="2586908"/>
    <lineage>
        <taxon>Bacteria</taxon>
        <taxon>Pseudomonadati</taxon>
        <taxon>Pseudomonadota</taxon>
        <taxon>Alphaproteobacteria</taxon>
        <taxon>Hyphomicrobiales</taxon>
        <taxon>Vineibacter</taxon>
    </lineage>
</organism>
<dbReference type="EMBL" id="VDUZ01000042">
    <property type="protein sequence ID" value="TXL71569.1"/>
    <property type="molecule type" value="Genomic_DNA"/>
</dbReference>
<gene>
    <name evidence="1" type="ORF">FHP25_29790</name>
</gene>
<evidence type="ECO:0000313" key="2">
    <source>
        <dbReference type="Proteomes" id="UP000321638"/>
    </source>
</evidence>
<evidence type="ECO:0000313" key="1">
    <source>
        <dbReference type="EMBL" id="TXL71569.1"/>
    </source>
</evidence>
<accession>A0A5C8PCU3</accession>
<sequence>MRLVPRGSGVAAGELLFPSPVRLRAGDRFVFLPTVETAVGWLTAPANAAWSQRLERALELLVAARDSRSPADLQAGYGALLEGAVREGLVFR</sequence>